<dbReference type="STRING" id="6689.A0A423TL60"/>
<reference evidence="3 4" key="1">
    <citation type="submission" date="2018-04" db="EMBL/GenBank/DDBJ databases">
        <authorList>
            <person name="Zhang X."/>
            <person name="Yuan J."/>
            <person name="Li F."/>
            <person name="Xiang J."/>
        </authorList>
    </citation>
    <scope>NUCLEOTIDE SEQUENCE [LARGE SCALE GENOMIC DNA]</scope>
    <source>
        <tissue evidence="3">Muscle</tissue>
    </source>
</reference>
<evidence type="ECO:0000313" key="4">
    <source>
        <dbReference type="Proteomes" id="UP000283509"/>
    </source>
</evidence>
<dbReference type="InterPro" id="IPR052434">
    <property type="entry name" value="Tectonic-like_complex_comp"/>
</dbReference>
<feature type="compositionally biased region" description="Acidic residues" evidence="1">
    <location>
        <begin position="126"/>
        <end position="139"/>
    </location>
</feature>
<keyword evidence="4" id="KW-1185">Reference proteome</keyword>
<dbReference type="Pfam" id="PF00168">
    <property type="entry name" value="C2"/>
    <property type="match status" value="1"/>
</dbReference>
<evidence type="ECO:0000313" key="3">
    <source>
        <dbReference type="EMBL" id="ROT77172.1"/>
    </source>
</evidence>
<name>A0A423TL60_PENVA</name>
<dbReference type="InterPro" id="IPR056290">
    <property type="entry name" value="CEPT76/DRC7_peptidase-like_dom"/>
</dbReference>
<protein>
    <submittedName>
        <fullName evidence="3">Putative coiled-coil and C2 domain-containing protein 2A isoform X1</fullName>
    </submittedName>
</protein>
<dbReference type="GO" id="GO:1905515">
    <property type="term" value="P:non-motile cilium assembly"/>
    <property type="evidence" value="ECO:0007669"/>
    <property type="project" value="TreeGrafter"/>
</dbReference>
<dbReference type="PANTHER" id="PTHR20837">
    <property type="entry name" value="CENTROSOMAL PROTEIN-RELATED"/>
    <property type="match status" value="1"/>
</dbReference>
<evidence type="ECO:0000259" key="2">
    <source>
        <dbReference type="PROSITE" id="PS50004"/>
    </source>
</evidence>
<gene>
    <name evidence="3" type="ORF">C7M84_004201</name>
</gene>
<dbReference type="InterPro" id="IPR056288">
    <property type="entry name" value="CEP76_C"/>
</dbReference>
<feature type="compositionally biased region" description="Basic and acidic residues" evidence="1">
    <location>
        <begin position="1"/>
        <end position="11"/>
    </location>
</feature>
<reference evidence="3 4" key="2">
    <citation type="submission" date="2019-01" db="EMBL/GenBank/DDBJ databases">
        <title>The decoding of complex shrimp genome reveals the adaptation for benthos swimmer, frequently molting mechanism and breeding impact on genome.</title>
        <authorList>
            <person name="Sun Y."/>
            <person name="Gao Y."/>
            <person name="Yu Y."/>
        </authorList>
    </citation>
    <scope>NUCLEOTIDE SEQUENCE [LARGE SCALE GENOMIC DNA]</scope>
    <source>
        <tissue evidence="3">Muscle</tissue>
    </source>
</reference>
<dbReference type="SUPFAM" id="SSF49562">
    <property type="entry name" value="C2 domain (Calcium/lipid-binding domain, CaLB)"/>
    <property type="match status" value="1"/>
</dbReference>
<proteinExistence type="predicted"/>
<dbReference type="InterPro" id="IPR000008">
    <property type="entry name" value="C2_dom"/>
</dbReference>
<feature type="compositionally biased region" description="Basic residues" evidence="1">
    <location>
        <begin position="42"/>
        <end position="51"/>
    </location>
</feature>
<feature type="domain" description="C2" evidence="2">
    <location>
        <begin position="911"/>
        <end position="1067"/>
    </location>
</feature>
<dbReference type="EMBL" id="QCYY01001562">
    <property type="protein sequence ID" value="ROT77172.1"/>
    <property type="molecule type" value="Genomic_DNA"/>
</dbReference>
<feature type="region of interest" description="Disordered" evidence="1">
    <location>
        <begin position="1"/>
        <end position="75"/>
    </location>
</feature>
<sequence length="1484" mass="167567">MRTKDVEKQQEDEVTSFIPAVSQQENPLEGEGPSTSGTERRRPGRLRKKLSSRPASRFDEPTGDWEPEAVDPKTRWIKAAAQARIASRVESQAFFTSGKSPEKLEPKPAIRSPARSPGGRSKKGDEDDDDEEPEDEEDETLALVVPQMQLVSQSVPAKYIPYHERCANDEANLFIPSALPSNLHSKIEEGAEVRDLEDEGLYIGEKPYITQTNINIIENRILRQGNRHWFSETGYLDRQDNPINDQFFHHLSSDGDAHPESLAVFVRPRPGEFLHTPSQDEGGVLDVEVHQLSFLHHSLFSPEHVLASQLTQDYGTYTERMRINKTKILQNKLGVLRQALAKLHHIAPGRKHHRSVHDEIDTARRLEIYRQEIKECREEFIAEAEKDRNLLMSILKTWKNIKNLRKKNKYQSTALKLVIKKEEVDKEEEEEKRKVELEEEMKEILEEYDEDFAKKMKKYEKEMAEWKAAHKKRKEAKKRQQQRSKSEMGEDIKGSILQAAQDETLLSTPELPKPQPPTSVEKHKIELEVLEVFSRTRRPPGEPIVHLELTQSSSVTEANLCADPEKRRRQAVNKTRVWIKILINNKLVTQTASATLGNDFTLHIGQTYRMALSSWPRSITLEVVEGASLRQSIIASAYLPIPSKTSLRKEEFETIEFSGSQVVTHNHGGVGSGLISTEFGSSMTCGNIRYRLGWALSKDGEVLAPTGPLPGSGVASANLPSRLHPGADPAAVKKWLENAHIDPNDPGNAVLMNHLQKAAAGISKPSNHFEIDRCEGDFCTEADLDANVRLRVLQLRASEVPEFKGLCLVPAFDSQVLRKTLEKYENKMGSEPGDSAEGESHLWGLDKRWERVEKLLASLRRHMLQRYAQASFTPKLEDLVREERIPDIGTIGTSLLSVFKARRPLKPERKKRDQVRGAALGDQNVRLIVHIARAFHVPVRQESSPAAPGMQDAPEIIQGSSFVRPFVEVTFQRSVMRTSVAEGPNPTWNQQLTFPFKAPNDNFSPSSLQSVTDNVYIHLFDEVIHDLLEDDRLRESTVYHRIEKRWLGSLKIPFSTIYSNAKIEGTFSLEEPVVLLGYSRDINSSLNQGMALTNSEPSRSATHLSIYLTLEPTLPPPEPLKANFESSEPEEVVSAGREWVSALSSRYSRRHFRTHVLDLSGKLVSLNRFIRPLRPPQELIGEDQEENAKRVAWYVSLIPSLADMTLFPGSCDIWANSEQFLTMLTGDEEEHAVLLTNFFLHLGKEAFLLIGSGIPEGLTCYVLTQEDRGTWRIWNPSTAQCYDARDPFSPLGAVYILINQENIWANVQKYDDPPRVNFDVGGSGWRSFYSKMLPDPGLPSVQPQNILFPPVDTNQMDQLKERLEITLRDAIMKWRSVQRTPWNRHAISVLRKLVRGLEEPRATGKSSSTDLTQLASIMTSHKVCGVCVHQGYSNLANVVEAVHSTGVHLTQSPNAEFALAVHLNPYPACVISVWVYVASLVKRA</sequence>
<dbReference type="OrthoDB" id="2162143at2759"/>
<accession>A0A423TL60</accession>
<feature type="region of interest" description="Disordered" evidence="1">
    <location>
        <begin position="89"/>
        <end position="139"/>
    </location>
</feature>
<dbReference type="GO" id="GO:1904491">
    <property type="term" value="P:protein localization to ciliary transition zone"/>
    <property type="evidence" value="ECO:0007669"/>
    <property type="project" value="TreeGrafter"/>
</dbReference>
<dbReference type="GO" id="GO:0035869">
    <property type="term" value="C:ciliary transition zone"/>
    <property type="evidence" value="ECO:0007669"/>
    <property type="project" value="TreeGrafter"/>
</dbReference>
<dbReference type="Pfam" id="PF24652">
    <property type="entry name" value="CEP76_C"/>
    <property type="match status" value="1"/>
</dbReference>
<dbReference type="Pfam" id="PF24656">
    <property type="entry name" value="CEPT76_peptidase"/>
    <property type="match status" value="1"/>
</dbReference>
<feature type="compositionally biased region" description="Polar residues" evidence="1">
    <location>
        <begin position="89"/>
        <end position="99"/>
    </location>
</feature>
<feature type="compositionally biased region" description="Basic and acidic residues" evidence="1">
    <location>
        <begin position="484"/>
        <end position="493"/>
    </location>
</feature>
<dbReference type="PANTHER" id="PTHR20837:SF0">
    <property type="entry name" value="COILED-COIL AND C2 DOMAIN-CONTAINING PROTEIN 2A"/>
    <property type="match status" value="1"/>
</dbReference>
<feature type="region of interest" description="Disordered" evidence="1">
    <location>
        <begin position="468"/>
        <end position="493"/>
    </location>
</feature>
<dbReference type="Pfam" id="PF17661">
    <property type="entry name" value="DUF5523"/>
    <property type="match status" value="1"/>
</dbReference>
<dbReference type="Pfam" id="PF15625">
    <property type="entry name" value="CC2D2AN-C2"/>
    <property type="match status" value="1"/>
</dbReference>
<dbReference type="SMART" id="SM00239">
    <property type="entry name" value="C2"/>
    <property type="match status" value="1"/>
</dbReference>
<dbReference type="PROSITE" id="PS50004">
    <property type="entry name" value="C2"/>
    <property type="match status" value="1"/>
</dbReference>
<dbReference type="Proteomes" id="UP000283509">
    <property type="component" value="Unassembled WGS sequence"/>
</dbReference>
<feature type="compositionally biased region" description="Basic residues" evidence="1">
    <location>
        <begin position="469"/>
        <end position="482"/>
    </location>
</feature>
<dbReference type="Gene3D" id="2.60.40.150">
    <property type="entry name" value="C2 domain"/>
    <property type="match status" value="1"/>
</dbReference>
<dbReference type="InterPro" id="IPR028928">
    <property type="entry name" value="CC2D2AN-C2"/>
</dbReference>
<comment type="caution">
    <text evidence="3">The sequence shown here is derived from an EMBL/GenBank/DDBJ whole genome shotgun (WGS) entry which is preliminary data.</text>
</comment>
<dbReference type="InterPro" id="IPR041510">
    <property type="entry name" value="DUF5523"/>
</dbReference>
<evidence type="ECO:0000256" key="1">
    <source>
        <dbReference type="SAM" id="MobiDB-lite"/>
    </source>
</evidence>
<organism evidence="3 4">
    <name type="scientific">Penaeus vannamei</name>
    <name type="common">Whiteleg shrimp</name>
    <name type="synonym">Litopenaeus vannamei</name>
    <dbReference type="NCBI Taxonomy" id="6689"/>
    <lineage>
        <taxon>Eukaryota</taxon>
        <taxon>Metazoa</taxon>
        <taxon>Ecdysozoa</taxon>
        <taxon>Arthropoda</taxon>
        <taxon>Crustacea</taxon>
        <taxon>Multicrustacea</taxon>
        <taxon>Malacostraca</taxon>
        <taxon>Eumalacostraca</taxon>
        <taxon>Eucarida</taxon>
        <taxon>Decapoda</taxon>
        <taxon>Dendrobranchiata</taxon>
        <taxon>Penaeoidea</taxon>
        <taxon>Penaeidae</taxon>
        <taxon>Penaeus</taxon>
    </lineage>
</organism>
<dbReference type="InterPro" id="IPR035892">
    <property type="entry name" value="C2_domain_sf"/>
</dbReference>